<reference evidence="8 9" key="1">
    <citation type="submission" date="2016-10" db="EMBL/GenBank/DDBJ databases">
        <title>Paenibacillus species isolates.</title>
        <authorList>
            <person name="Beno S.M."/>
        </authorList>
    </citation>
    <scope>NUCLEOTIDE SEQUENCE [LARGE SCALE GENOMIC DNA]</scope>
    <source>
        <strain evidence="8 9">FSL H7-0744</strain>
    </source>
</reference>
<evidence type="ECO:0000313" key="8">
    <source>
        <dbReference type="EMBL" id="OMD44649.1"/>
    </source>
</evidence>
<keyword evidence="3" id="KW-0249">Electron transport</keyword>
<dbReference type="Gene3D" id="3.40.30.10">
    <property type="entry name" value="Glutaredoxin"/>
    <property type="match status" value="1"/>
</dbReference>
<dbReference type="CDD" id="cd02947">
    <property type="entry name" value="TRX_family"/>
    <property type="match status" value="1"/>
</dbReference>
<evidence type="ECO:0000256" key="5">
    <source>
        <dbReference type="ARBA" id="ARBA00023284"/>
    </source>
</evidence>
<dbReference type="InterPro" id="IPR013766">
    <property type="entry name" value="Thioredoxin_domain"/>
</dbReference>
<dbReference type="PRINTS" id="PR00421">
    <property type="entry name" value="THIOREDOXIN"/>
</dbReference>
<evidence type="ECO:0000313" key="9">
    <source>
        <dbReference type="Proteomes" id="UP000187412"/>
    </source>
</evidence>
<organism evidence="8 9">
    <name type="scientific">Paenibacillus borealis</name>
    <dbReference type="NCBI Taxonomy" id="160799"/>
    <lineage>
        <taxon>Bacteria</taxon>
        <taxon>Bacillati</taxon>
        <taxon>Bacillota</taxon>
        <taxon>Bacilli</taxon>
        <taxon>Bacillales</taxon>
        <taxon>Paenibacillaceae</taxon>
        <taxon>Paenibacillus</taxon>
    </lineage>
</organism>
<dbReference type="InterPro" id="IPR036249">
    <property type="entry name" value="Thioredoxin-like_sf"/>
</dbReference>
<protein>
    <recommendedName>
        <fullName evidence="6">Thioredoxin</fullName>
    </recommendedName>
</protein>
<dbReference type="InterPro" id="IPR005746">
    <property type="entry name" value="Thioredoxin"/>
</dbReference>
<dbReference type="PIRSF" id="PIRSF000077">
    <property type="entry name" value="Thioredoxin"/>
    <property type="match status" value="1"/>
</dbReference>
<proteinExistence type="inferred from homology"/>
<keyword evidence="5" id="KW-0676">Redox-active center</keyword>
<evidence type="ECO:0000256" key="6">
    <source>
        <dbReference type="PIRNR" id="PIRNR000077"/>
    </source>
</evidence>
<keyword evidence="4" id="KW-1015">Disulfide bond</keyword>
<comment type="similarity">
    <text evidence="1 6">Belongs to the thioredoxin family.</text>
</comment>
<dbReference type="PROSITE" id="PS51352">
    <property type="entry name" value="THIOREDOXIN_2"/>
    <property type="match status" value="1"/>
</dbReference>
<feature type="domain" description="Thioredoxin" evidence="7">
    <location>
        <begin position="1"/>
        <end position="107"/>
    </location>
</feature>
<keyword evidence="2" id="KW-0813">Transport</keyword>
<comment type="caution">
    <text evidence="8">The sequence shown here is derived from an EMBL/GenBank/DDBJ whole genome shotgun (WGS) entry which is preliminary data.</text>
</comment>
<gene>
    <name evidence="8" type="ORF">BSK56_22495</name>
</gene>
<dbReference type="Proteomes" id="UP000187412">
    <property type="component" value="Unassembled WGS sequence"/>
</dbReference>
<evidence type="ECO:0000256" key="3">
    <source>
        <dbReference type="ARBA" id="ARBA00022982"/>
    </source>
</evidence>
<evidence type="ECO:0000259" key="7">
    <source>
        <dbReference type="PROSITE" id="PS51352"/>
    </source>
</evidence>
<dbReference type="Pfam" id="PF00085">
    <property type="entry name" value="Thioredoxin"/>
    <property type="match status" value="1"/>
</dbReference>
<evidence type="ECO:0000256" key="1">
    <source>
        <dbReference type="ARBA" id="ARBA00008987"/>
    </source>
</evidence>
<dbReference type="PANTHER" id="PTHR45663">
    <property type="entry name" value="GEO12009P1"/>
    <property type="match status" value="1"/>
</dbReference>
<evidence type="ECO:0000256" key="4">
    <source>
        <dbReference type="ARBA" id="ARBA00023157"/>
    </source>
</evidence>
<dbReference type="EMBL" id="MPTB01000031">
    <property type="protein sequence ID" value="OMD44649.1"/>
    <property type="molecule type" value="Genomic_DNA"/>
</dbReference>
<dbReference type="RefSeq" id="WP_076112841.1">
    <property type="nucleotide sequence ID" value="NZ_MPTB01000031.1"/>
</dbReference>
<name>A0ABX3H5C0_PAEBO</name>
<accession>A0ABX3H5C0</accession>
<keyword evidence="9" id="KW-1185">Reference proteome</keyword>
<sequence length="111" mass="11822">MAIINAEKTEDLKAKLRGSGTVLVDYGAPWCAPCKMLLPVLEELNDEYGDSVAIVKVNCDELPELAGEAGVMGLPTVIVYSGGQPVEKLVGLRPKSAYQGVLNKYAAVSNR</sequence>
<dbReference type="PANTHER" id="PTHR45663:SF11">
    <property type="entry name" value="GEO12009P1"/>
    <property type="match status" value="1"/>
</dbReference>
<dbReference type="SUPFAM" id="SSF52833">
    <property type="entry name" value="Thioredoxin-like"/>
    <property type="match status" value="1"/>
</dbReference>
<evidence type="ECO:0000256" key="2">
    <source>
        <dbReference type="ARBA" id="ARBA00022448"/>
    </source>
</evidence>